<evidence type="ECO:0000313" key="2">
    <source>
        <dbReference type="WBParaSite" id="jg9843"/>
    </source>
</evidence>
<dbReference type="AlphaFoldDB" id="A0A915EWS3"/>
<reference evidence="2" key="1">
    <citation type="submission" date="2022-11" db="UniProtKB">
        <authorList>
            <consortium name="WormBaseParasite"/>
        </authorList>
    </citation>
    <scope>IDENTIFICATION</scope>
</reference>
<evidence type="ECO:0000313" key="1">
    <source>
        <dbReference type="Proteomes" id="UP000887574"/>
    </source>
</evidence>
<name>A0A915EWS3_9BILA</name>
<proteinExistence type="predicted"/>
<dbReference type="WBParaSite" id="jg9843">
    <property type="protein sequence ID" value="jg9843"/>
    <property type="gene ID" value="jg9843"/>
</dbReference>
<keyword evidence="1" id="KW-1185">Reference proteome</keyword>
<sequence length="69" mass="7986">MWEMERFYKVEMNKPNATEEMTDSFYGLSDSISIIRVANSGPMTSSGSSRPNYSVHICLQVLSWNERYL</sequence>
<organism evidence="1 2">
    <name type="scientific">Ditylenchus dipsaci</name>
    <dbReference type="NCBI Taxonomy" id="166011"/>
    <lineage>
        <taxon>Eukaryota</taxon>
        <taxon>Metazoa</taxon>
        <taxon>Ecdysozoa</taxon>
        <taxon>Nematoda</taxon>
        <taxon>Chromadorea</taxon>
        <taxon>Rhabditida</taxon>
        <taxon>Tylenchina</taxon>
        <taxon>Tylenchomorpha</taxon>
        <taxon>Sphaerularioidea</taxon>
        <taxon>Anguinidae</taxon>
        <taxon>Anguininae</taxon>
        <taxon>Ditylenchus</taxon>
    </lineage>
</organism>
<accession>A0A915EWS3</accession>
<protein>
    <submittedName>
        <fullName evidence="2">Uncharacterized protein</fullName>
    </submittedName>
</protein>
<dbReference type="Proteomes" id="UP000887574">
    <property type="component" value="Unplaced"/>
</dbReference>